<feature type="compositionally biased region" description="Low complexity" evidence="1">
    <location>
        <begin position="95"/>
        <end position="131"/>
    </location>
</feature>
<sequence>MARPGGPGGDPDRDGAEGPARGRHRSPDAEGGAPVLAASSLVGAPRHRRARPDGPDGGAEDAGPAGLPARSLARVEAAQEAASRPRAVRPVSPLPTAGAPGATAGAPDPTAGAPGPGSPTAPVRRATPAAEPARDARPDVPTPGSATPGRARDSAAADAPEEAVTDLVVRPGRGALADGPGTGPEPAVLGAVVSVVALVAAVVAAVVAAPGGSHVTLVGTLAVALLGTATSALGLGRQRPRRALAAAGVVVGVAAVVAGVIPLLAL</sequence>
<reference evidence="3 4" key="1">
    <citation type="submission" date="2020-07" db="EMBL/GenBank/DDBJ databases">
        <title>Sequencing the genomes of 1000 actinobacteria strains.</title>
        <authorList>
            <person name="Klenk H.-P."/>
        </authorList>
    </citation>
    <scope>NUCLEOTIDE SEQUENCE [LARGE SCALE GENOMIC DNA]</scope>
    <source>
        <strain evidence="3 4">DSM 45772</strain>
    </source>
</reference>
<feature type="region of interest" description="Disordered" evidence="1">
    <location>
        <begin position="1"/>
        <end position="182"/>
    </location>
</feature>
<keyword evidence="2" id="KW-0812">Transmembrane</keyword>
<keyword evidence="2" id="KW-1133">Transmembrane helix</keyword>
<evidence type="ECO:0000313" key="3">
    <source>
        <dbReference type="EMBL" id="NYD38227.1"/>
    </source>
</evidence>
<dbReference type="RefSeq" id="WP_179795705.1">
    <property type="nucleotide sequence ID" value="NZ_BAABHP010000020.1"/>
</dbReference>
<feature type="transmembrane region" description="Helical" evidence="2">
    <location>
        <begin position="243"/>
        <end position="265"/>
    </location>
</feature>
<organism evidence="3 4">
    <name type="scientific">Actinomycetospora corticicola</name>
    <dbReference type="NCBI Taxonomy" id="663602"/>
    <lineage>
        <taxon>Bacteria</taxon>
        <taxon>Bacillati</taxon>
        <taxon>Actinomycetota</taxon>
        <taxon>Actinomycetes</taxon>
        <taxon>Pseudonocardiales</taxon>
        <taxon>Pseudonocardiaceae</taxon>
        <taxon>Actinomycetospora</taxon>
    </lineage>
</organism>
<feature type="transmembrane region" description="Helical" evidence="2">
    <location>
        <begin position="187"/>
        <end position="209"/>
    </location>
</feature>
<comment type="caution">
    <text evidence="3">The sequence shown here is derived from an EMBL/GenBank/DDBJ whole genome shotgun (WGS) entry which is preliminary data.</text>
</comment>
<name>A0A7Y9J790_9PSEU</name>
<keyword evidence="2" id="KW-0472">Membrane</keyword>
<evidence type="ECO:0000256" key="1">
    <source>
        <dbReference type="SAM" id="MobiDB-lite"/>
    </source>
</evidence>
<accession>A0A7Y9J790</accession>
<feature type="transmembrane region" description="Helical" evidence="2">
    <location>
        <begin position="215"/>
        <end position="236"/>
    </location>
</feature>
<evidence type="ECO:0000256" key="2">
    <source>
        <dbReference type="SAM" id="Phobius"/>
    </source>
</evidence>
<evidence type="ECO:0000313" key="4">
    <source>
        <dbReference type="Proteomes" id="UP000535890"/>
    </source>
</evidence>
<protein>
    <submittedName>
        <fullName evidence="3">Uncharacterized protein</fullName>
    </submittedName>
</protein>
<dbReference type="Proteomes" id="UP000535890">
    <property type="component" value="Unassembled WGS sequence"/>
</dbReference>
<dbReference type="AlphaFoldDB" id="A0A7Y9J790"/>
<gene>
    <name evidence="3" type="ORF">BJ983_004329</name>
</gene>
<dbReference type="EMBL" id="JACCBN010000001">
    <property type="protein sequence ID" value="NYD38227.1"/>
    <property type="molecule type" value="Genomic_DNA"/>
</dbReference>
<keyword evidence="4" id="KW-1185">Reference proteome</keyword>
<proteinExistence type="predicted"/>